<dbReference type="STRING" id="1423810.FD19_GL001291"/>
<proteinExistence type="predicted"/>
<dbReference type="Proteomes" id="UP000051789">
    <property type="component" value="Unassembled WGS sequence"/>
</dbReference>
<keyword evidence="2" id="KW-1185">Reference proteome</keyword>
<evidence type="ECO:0000313" key="2">
    <source>
        <dbReference type="Proteomes" id="UP000051789"/>
    </source>
</evidence>
<dbReference type="EMBL" id="AYZK01000003">
    <property type="protein sequence ID" value="KRM87139.1"/>
    <property type="molecule type" value="Genomic_DNA"/>
</dbReference>
<accession>A0A0R2CHJ9</accession>
<name>A0A0R2CHJ9_9LACO</name>
<organism evidence="1 2">
    <name type="scientific">Lacticaseibacillus thailandensis DSM 22698 = JCM 13996</name>
    <dbReference type="NCBI Taxonomy" id="1423810"/>
    <lineage>
        <taxon>Bacteria</taxon>
        <taxon>Bacillati</taxon>
        <taxon>Bacillota</taxon>
        <taxon>Bacilli</taxon>
        <taxon>Lactobacillales</taxon>
        <taxon>Lactobacillaceae</taxon>
        <taxon>Lacticaseibacillus</taxon>
    </lineage>
</organism>
<dbReference type="AlphaFoldDB" id="A0A0R2CHJ9"/>
<comment type="caution">
    <text evidence="1">The sequence shown here is derived from an EMBL/GenBank/DDBJ whole genome shotgun (WGS) entry which is preliminary data.</text>
</comment>
<sequence length="74" mass="7911">MSFTAIQVYLGQNLATAVTAGLPNPVPLFSRIIFIFHPSVCTKRTAAAVPDRMLVKRTAAAVRMAPMCCCSVAN</sequence>
<evidence type="ECO:0000313" key="1">
    <source>
        <dbReference type="EMBL" id="KRM87139.1"/>
    </source>
</evidence>
<reference evidence="1 2" key="1">
    <citation type="journal article" date="2015" name="Genome Announc.">
        <title>Expanding the biotechnology potential of lactobacilli through comparative genomics of 213 strains and associated genera.</title>
        <authorList>
            <person name="Sun Z."/>
            <person name="Harris H.M."/>
            <person name="McCann A."/>
            <person name="Guo C."/>
            <person name="Argimon S."/>
            <person name="Zhang W."/>
            <person name="Yang X."/>
            <person name="Jeffery I.B."/>
            <person name="Cooney J.C."/>
            <person name="Kagawa T.F."/>
            <person name="Liu W."/>
            <person name="Song Y."/>
            <person name="Salvetti E."/>
            <person name="Wrobel A."/>
            <person name="Rasinkangas P."/>
            <person name="Parkhill J."/>
            <person name="Rea M.C."/>
            <person name="O'Sullivan O."/>
            <person name="Ritari J."/>
            <person name="Douillard F.P."/>
            <person name="Paul Ross R."/>
            <person name="Yang R."/>
            <person name="Briner A.E."/>
            <person name="Felis G.E."/>
            <person name="de Vos W.M."/>
            <person name="Barrangou R."/>
            <person name="Klaenhammer T.R."/>
            <person name="Caufield P.W."/>
            <person name="Cui Y."/>
            <person name="Zhang H."/>
            <person name="O'Toole P.W."/>
        </authorList>
    </citation>
    <scope>NUCLEOTIDE SEQUENCE [LARGE SCALE GENOMIC DNA]</scope>
    <source>
        <strain evidence="1 2">DSM 22698</strain>
    </source>
</reference>
<protein>
    <submittedName>
        <fullName evidence="1">Uncharacterized protein</fullName>
    </submittedName>
</protein>
<gene>
    <name evidence="1" type="ORF">FD19_GL001291</name>
</gene>